<keyword evidence="1" id="KW-1133">Transmembrane helix</keyword>
<dbReference type="EMBL" id="JABXBU010000015">
    <property type="protein sequence ID" value="KAF8787567.1"/>
    <property type="molecule type" value="Genomic_DNA"/>
</dbReference>
<reference evidence="2" key="2">
    <citation type="submission" date="2020-06" db="EMBL/GenBank/DDBJ databases">
        <authorList>
            <person name="Sheffer M."/>
        </authorList>
    </citation>
    <scope>NUCLEOTIDE SEQUENCE</scope>
</reference>
<comment type="caution">
    <text evidence="2">The sequence shown here is derived from an EMBL/GenBank/DDBJ whole genome shotgun (WGS) entry which is preliminary data.</text>
</comment>
<proteinExistence type="predicted"/>
<evidence type="ECO:0000313" key="2">
    <source>
        <dbReference type="EMBL" id="KAF8787567.1"/>
    </source>
</evidence>
<feature type="transmembrane region" description="Helical" evidence="1">
    <location>
        <begin position="44"/>
        <end position="64"/>
    </location>
</feature>
<dbReference type="Proteomes" id="UP000807504">
    <property type="component" value="Unassembled WGS sequence"/>
</dbReference>
<reference evidence="2" key="1">
    <citation type="journal article" date="2020" name="bioRxiv">
        <title>Chromosome-level reference genome of the European wasp spider Argiope bruennichi: a resource for studies on range expansion and evolutionary adaptation.</title>
        <authorList>
            <person name="Sheffer M.M."/>
            <person name="Hoppe A."/>
            <person name="Krehenwinkel H."/>
            <person name="Uhl G."/>
            <person name="Kuss A.W."/>
            <person name="Jensen L."/>
            <person name="Jensen C."/>
            <person name="Gillespie R.G."/>
            <person name="Hoff K.J."/>
            <person name="Prost S."/>
        </authorList>
    </citation>
    <scope>NUCLEOTIDE SEQUENCE</scope>
</reference>
<evidence type="ECO:0000313" key="3">
    <source>
        <dbReference type="Proteomes" id="UP000807504"/>
    </source>
</evidence>
<sequence length="185" mass="22012">MESVMKWLVNLFPKANKVLCEAIDTPDAEDSLFKRYIHFFSKRILVIYLYIQLIFYKYAVYIIGHIAGRFLAKVQIIPYRIYKPNEKKEDPGVTEMHALLRGEDCFDYNLDQSQLRTSLPGDVDPYEEIYLVSYHYRQLIYIMHLLDSLKNHDELFAQTFNGLFSWFDKLVVGYLKSEDLMNKRD</sequence>
<evidence type="ECO:0000256" key="1">
    <source>
        <dbReference type="SAM" id="Phobius"/>
    </source>
</evidence>
<keyword evidence="1" id="KW-0472">Membrane</keyword>
<keyword evidence="3" id="KW-1185">Reference proteome</keyword>
<name>A0A8T0F8P0_ARGBR</name>
<keyword evidence="1" id="KW-0812">Transmembrane</keyword>
<organism evidence="2 3">
    <name type="scientific">Argiope bruennichi</name>
    <name type="common">Wasp spider</name>
    <name type="synonym">Aranea bruennichi</name>
    <dbReference type="NCBI Taxonomy" id="94029"/>
    <lineage>
        <taxon>Eukaryota</taxon>
        <taxon>Metazoa</taxon>
        <taxon>Ecdysozoa</taxon>
        <taxon>Arthropoda</taxon>
        <taxon>Chelicerata</taxon>
        <taxon>Arachnida</taxon>
        <taxon>Araneae</taxon>
        <taxon>Araneomorphae</taxon>
        <taxon>Entelegynae</taxon>
        <taxon>Araneoidea</taxon>
        <taxon>Araneidae</taxon>
        <taxon>Argiope</taxon>
    </lineage>
</organism>
<accession>A0A8T0F8P0</accession>
<dbReference type="AlphaFoldDB" id="A0A8T0F8P0"/>
<protein>
    <submittedName>
        <fullName evidence="2">Uncharacterized protein</fullName>
    </submittedName>
</protein>
<gene>
    <name evidence="2" type="ORF">HNY73_009149</name>
</gene>